<evidence type="ECO:0000313" key="7">
    <source>
        <dbReference type="Proteomes" id="UP000053477"/>
    </source>
</evidence>
<accession>A0A0H2SCS3</accession>
<dbReference type="InterPro" id="IPR002068">
    <property type="entry name" value="A-crystallin/Hsp20_dom"/>
</dbReference>
<protein>
    <submittedName>
        <fullName evidence="6">HSP20-like chaperone</fullName>
    </submittedName>
</protein>
<feature type="compositionally biased region" description="Polar residues" evidence="4">
    <location>
        <begin position="129"/>
        <end position="157"/>
    </location>
</feature>
<dbReference type="OrthoDB" id="1431247at2759"/>
<dbReference type="Proteomes" id="UP000053477">
    <property type="component" value="Unassembled WGS sequence"/>
</dbReference>
<dbReference type="PANTHER" id="PTHR11527">
    <property type="entry name" value="HEAT-SHOCK PROTEIN 20 FAMILY MEMBER"/>
    <property type="match status" value="1"/>
</dbReference>
<dbReference type="Gene3D" id="2.60.40.790">
    <property type="match status" value="1"/>
</dbReference>
<evidence type="ECO:0000259" key="5">
    <source>
        <dbReference type="PROSITE" id="PS01031"/>
    </source>
</evidence>
<evidence type="ECO:0000256" key="3">
    <source>
        <dbReference type="RuleBase" id="RU003616"/>
    </source>
</evidence>
<dbReference type="Pfam" id="PF00011">
    <property type="entry name" value="HSP20"/>
    <property type="match status" value="1"/>
</dbReference>
<keyword evidence="1" id="KW-0346">Stress response</keyword>
<evidence type="ECO:0000313" key="6">
    <source>
        <dbReference type="EMBL" id="KLO14761.1"/>
    </source>
</evidence>
<feature type="domain" description="SHSP" evidence="5">
    <location>
        <begin position="52"/>
        <end position="208"/>
    </location>
</feature>
<evidence type="ECO:0000256" key="2">
    <source>
        <dbReference type="PROSITE-ProRule" id="PRU00285"/>
    </source>
</evidence>
<dbReference type="STRING" id="27342.A0A0H2SCS3"/>
<dbReference type="SUPFAM" id="SSF49764">
    <property type="entry name" value="HSP20-like chaperones"/>
    <property type="match status" value="1"/>
</dbReference>
<dbReference type="EMBL" id="KQ085939">
    <property type="protein sequence ID" value="KLO14761.1"/>
    <property type="molecule type" value="Genomic_DNA"/>
</dbReference>
<dbReference type="FunCoup" id="A0A0H2SCS3">
    <property type="interactions" value="171"/>
</dbReference>
<keyword evidence="7" id="KW-1185">Reference proteome</keyword>
<dbReference type="AlphaFoldDB" id="A0A0H2SCS3"/>
<feature type="region of interest" description="Disordered" evidence="4">
    <location>
        <begin position="129"/>
        <end position="160"/>
    </location>
</feature>
<name>A0A0H2SCS3_9AGAM</name>
<dbReference type="InParanoid" id="A0A0H2SCS3"/>
<dbReference type="PROSITE" id="PS01031">
    <property type="entry name" value="SHSP"/>
    <property type="match status" value="1"/>
</dbReference>
<comment type="similarity">
    <text evidence="2 3">Belongs to the small heat shock protein (HSP20) family.</text>
</comment>
<sequence>MSLTRQFLREFRPLFRMLDEPFGRTVNPTSSNALARHSPLGALFNDPFFSRGFEHLNVPAVDLTEHGSEYVVEAELPGVKKENVDIRIGDGGQSLTIEGRTFVRSASSAPATAAQEGQAADASTANVEGSSSAEASPSTQAVAQTNGEQVGTQLTTERSFSSTSSFSRTVWLPRRADGSNVKAKLEDGVLTVRIPKLEDSESVRVNIE</sequence>
<gene>
    <name evidence="6" type="ORF">SCHPADRAFT_903038</name>
</gene>
<proteinExistence type="inferred from homology"/>
<evidence type="ECO:0000256" key="4">
    <source>
        <dbReference type="SAM" id="MobiDB-lite"/>
    </source>
</evidence>
<dbReference type="InterPro" id="IPR008978">
    <property type="entry name" value="HSP20-like_chaperone"/>
</dbReference>
<dbReference type="InterPro" id="IPR031107">
    <property type="entry name" value="Small_HSP"/>
</dbReference>
<organism evidence="6 7">
    <name type="scientific">Schizopora paradoxa</name>
    <dbReference type="NCBI Taxonomy" id="27342"/>
    <lineage>
        <taxon>Eukaryota</taxon>
        <taxon>Fungi</taxon>
        <taxon>Dikarya</taxon>
        <taxon>Basidiomycota</taxon>
        <taxon>Agaricomycotina</taxon>
        <taxon>Agaricomycetes</taxon>
        <taxon>Hymenochaetales</taxon>
        <taxon>Schizoporaceae</taxon>
        <taxon>Schizopora</taxon>
    </lineage>
</organism>
<reference evidence="6 7" key="1">
    <citation type="submission" date="2015-04" db="EMBL/GenBank/DDBJ databases">
        <title>Complete genome sequence of Schizopora paradoxa KUC8140, a cosmopolitan wood degrader in East Asia.</title>
        <authorList>
            <consortium name="DOE Joint Genome Institute"/>
            <person name="Min B."/>
            <person name="Park H."/>
            <person name="Jang Y."/>
            <person name="Kim J.-J."/>
            <person name="Kim K.H."/>
            <person name="Pangilinan J."/>
            <person name="Lipzen A."/>
            <person name="Riley R."/>
            <person name="Grigoriev I.V."/>
            <person name="Spatafora J.W."/>
            <person name="Choi I.-G."/>
        </authorList>
    </citation>
    <scope>NUCLEOTIDE SEQUENCE [LARGE SCALE GENOMIC DNA]</scope>
    <source>
        <strain evidence="6 7">KUC8140</strain>
    </source>
</reference>
<evidence type="ECO:0000256" key="1">
    <source>
        <dbReference type="ARBA" id="ARBA00023016"/>
    </source>
</evidence>
<dbReference type="CDD" id="cd06464">
    <property type="entry name" value="ACD_sHsps-like"/>
    <property type="match status" value="1"/>
</dbReference>